<feature type="binding site" evidence="10">
    <location>
        <begin position="130"/>
        <end position="134"/>
    </location>
    <ligand>
        <name>ATP</name>
        <dbReference type="ChEBI" id="CHEBI:30616"/>
    </ligand>
</feature>
<keyword evidence="6 10" id="KW-0067">ATP-binding</keyword>
<evidence type="ECO:0000256" key="3">
    <source>
        <dbReference type="ARBA" id="ARBA00022695"/>
    </source>
</evidence>
<evidence type="ECO:0000256" key="8">
    <source>
        <dbReference type="ARBA" id="ARBA00023125"/>
    </source>
</evidence>
<evidence type="ECO:0000256" key="1">
    <source>
        <dbReference type="ARBA" id="ARBA00000877"/>
    </source>
</evidence>
<dbReference type="GO" id="GO:0003677">
    <property type="term" value="F:DNA binding"/>
    <property type="evidence" value="ECO:0007669"/>
    <property type="project" value="UniProtKB-UniRule"/>
</dbReference>
<dbReference type="EMBL" id="QQZY01000003">
    <property type="protein sequence ID" value="RDI74717.1"/>
    <property type="molecule type" value="Genomic_DNA"/>
</dbReference>
<feature type="binding site" evidence="10">
    <location>
        <position position="117"/>
    </location>
    <ligand>
        <name>ATP</name>
        <dbReference type="ChEBI" id="CHEBI:30616"/>
    </ligand>
</feature>
<feature type="region of interest" description="Disordered" evidence="12">
    <location>
        <begin position="1"/>
        <end position="27"/>
    </location>
</feature>
<dbReference type="NCBIfam" id="NF010009">
    <property type="entry name" value="PRK13482.1"/>
    <property type="match status" value="1"/>
</dbReference>
<dbReference type="OrthoDB" id="41841at2"/>
<comment type="similarity">
    <text evidence="10">Belongs to the DisA family.</text>
</comment>
<gene>
    <name evidence="10" type="primary">disA</name>
    <name evidence="14" type="ORF">Gocc_1606</name>
</gene>
<keyword evidence="9 10" id="KW-0234">DNA repair</keyword>
<dbReference type="SUPFAM" id="SSF47781">
    <property type="entry name" value="RuvA domain 2-like"/>
    <property type="match status" value="1"/>
</dbReference>
<evidence type="ECO:0000256" key="12">
    <source>
        <dbReference type="SAM" id="MobiDB-lite"/>
    </source>
</evidence>
<dbReference type="Gene3D" id="3.40.1700.10">
    <property type="entry name" value="DNA integrity scanning protein, DisA, N-terminal domain"/>
    <property type="match status" value="1"/>
</dbReference>
<comment type="function">
    <text evidence="10">Has also diadenylate cyclase activity, catalyzing the condensation of 2 ATP molecules into cyclic di-AMP (c-di-AMP). c-di-AMP likely acts as a signaling molecule that may couple DNA integrity with a cellular process.</text>
</comment>
<dbReference type="InterPro" id="IPR036888">
    <property type="entry name" value="DNA_integrity_DisA_N_sf"/>
</dbReference>
<dbReference type="InterPro" id="IPR003390">
    <property type="entry name" value="DNA_integrity_scan_DisA_N"/>
</dbReference>
<dbReference type="AlphaFoldDB" id="A0A7M2YZ09"/>
<evidence type="ECO:0000256" key="10">
    <source>
        <dbReference type="HAMAP-Rule" id="MF_01438"/>
    </source>
</evidence>
<dbReference type="InterPro" id="IPR038331">
    <property type="entry name" value="DisA_sf"/>
</dbReference>
<feature type="coiled-coil region" evidence="11">
    <location>
        <begin position="174"/>
        <end position="204"/>
    </location>
</feature>
<dbReference type="InterPro" id="IPR010994">
    <property type="entry name" value="RuvA_2-like"/>
</dbReference>
<evidence type="ECO:0000313" key="15">
    <source>
        <dbReference type="Proteomes" id="UP000254134"/>
    </source>
</evidence>
<keyword evidence="4 10" id="KW-0547">Nucleotide-binding</keyword>
<dbReference type="GO" id="GO:0006281">
    <property type="term" value="P:DNA repair"/>
    <property type="evidence" value="ECO:0007669"/>
    <property type="project" value="UniProtKB-UniRule"/>
</dbReference>
<dbReference type="InterPro" id="IPR018906">
    <property type="entry name" value="DNA_integrity_scan_DisA_link"/>
</dbReference>
<dbReference type="PROSITE" id="PS51794">
    <property type="entry name" value="DAC"/>
    <property type="match status" value="1"/>
</dbReference>
<evidence type="ECO:0000256" key="6">
    <source>
        <dbReference type="ARBA" id="ARBA00022840"/>
    </source>
</evidence>
<feature type="domain" description="DAC" evidence="13">
    <location>
        <begin position="32"/>
        <end position="172"/>
    </location>
</feature>
<feature type="binding site" evidence="10">
    <location>
        <position position="99"/>
    </location>
    <ligand>
        <name>ATP</name>
        <dbReference type="ChEBI" id="CHEBI:30616"/>
    </ligand>
</feature>
<dbReference type="Pfam" id="PF02457">
    <property type="entry name" value="DAC"/>
    <property type="match status" value="1"/>
</dbReference>
<comment type="subunit">
    <text evidence="10">Homooctamer.</text>
</comment>
<dbReference type="GO" id="GO:0005524">
    <property type="term" value="F:ATP binding"/>
    <property type="evidence" value="ECO:0007669"/>
    <property type="project" value="UniProtKB-UniRule"/>
</dbReference>
<proteinExistence type="inferred from homology"/>
<dbReference type="Proteomes" id="UP000254134">
    <property type="component" value="Unassembled WGS sequence"/>
</dbReference>
<accession>A0A7M2YZ09</accession>
<dbReference type="PANTHER" id="PTHR34185:SF3">
    <property type="entry name" value="DNA INTEGRITY SCANNING PROTEIN DISA"/>
    <property type="match status" value="1"/>
</dbReference>
<name>A0A7M2YZ09_9ACTN</name>
<dbReference type="Gene3D" id="1.10.150.20">
    <property type="entry name" value="5' to 3' exonuclease, C-terminal subdomain"/>
    <property type="match status" value="1"/>
</dbReference>
<comment type="function">
    <text evidence="10">Participates in a DNA-damage check-point. DisA forms globular foci that rapidly scan along the chromosomes searching for lesions.</text>
</comment>
<comment type="catalytic activity">
    <reaction evidence="1 10">
        <text>2 ATP = 3',3'-c-di-AMP + 2 diphosphate</text>
        <dbReference type="Rhea" id="RHEA:35655"/>
        <dbReference type="ChEBI" id="CHEBI:30616"/>
        <dbReference type="ChEBI" id="CHEBI:33019"/>
        <dbReference type="ChEBI" id="CHEBI:71500"/>
        <dbReference type="EC" id="2.7.7.85"/>
    </reaction>
</comment>
<keyword evidence="11" id="KW-0175">Coiled coil</keyword>
<reference evidence="14 15" key="1">
    <citation type="submission" date="2018-07" db="EMBL/GenBank/DDBJ databases">
        <title>High-quality-draft genome sequence of Gaiella occulta.</title>
        <authorList>
            <person name="Severino R."/>
            <person name="Froufe H.J.C."/>
            <person name="Rainey F.A."/>
            <person name="Barroso C."/>
            <person name="Albuquerque L."/>
            <person name="Lobo-Da-Cunha A."/>
            <person name="Da Costa M.S."/>
            <person name="Egas C."/>
        </authorList>
    </citation>
    <scope>NUCLEOTIDE SEQUENCE [LARGE SCALE GENOMIC DNA]</scope>
    <source>
        <strain evidence="14 15">F2-233</strain>
    </source>
</reference>
<evidence type="ECO:0000256" key="7">
    <source>
        <dbReference type="ARBA" id="ARBA00022842"/>
    </source>
</evidence>
<feature type="compositionally biased region" description="Polar residues" evidence="12">
    <location>
        <begin position="16"/>
        <end position="25"/>
    </location>
</feature>
<comment type="cofactor">
    <cofactor evidence="10">
        <name>Mg(2+)</name>
        <dbReference type="ChEBI" id="CHEBI:18420"/>
    </cofactor>
</comment>
<dbReference type="GO" id="GO:0106408">
    <property type="term" value="F:diadenylate cyclase activity"/>
    <property type="evidence" value="ECO:0007669"/>
    <property type="project" value="UniProtKB-EC"/>
</dbReference>
<dbReference type="Pfam" id="PF10635">
    <property type="entry name" value="DisA-linker"/>
    <property type="match status" value="1"/>
</dbReference>
<reference evidence="15" key="2">
    <citation type="journal article" date="2019" name="MicrobiologyOpen">
        <title>High-quality draft genome sequence of Gaiella occulta isolated from a 150 meter deep mineral water borehole and comparison with the genome sequences of other deep-branching lineages of the phylum Actinobacteria.</title>
        <authorList>
            <person name="Severino R."/>
            <person name="Froufe H.J.C."/>
            <person name="Barroso C."/>
            <person name="Albuquerque L."/>
            <person name="Lobo-da-Cunha A."/>
            <person name="da Costa M.S."/>
            <person name="Egas C."/>
        </authorList>
    </citation>
    <scope>NUCLEOTIDE SEQUENCE [LARGE SCALE GENOMIC DNA]</scope>
    <source>
        <strain evidence="15">F2-233</strain>
    </source>
</reference>
<keyword evidence="3 10" id="KW-0548">Nucleotidyltransferase</keyword>
<organism evidence="14 15">
    <name type="scientific">Gaiella occulta</name>
    <dbReference type="NCBI Taxonomy" id="1002870"/>
    <lineage>
        <taxon>Bacteria</taxon>
        <taxon>Bacillati</taxon>
        <taxon>Actinomycetota</taxon>
        <taxon>Thermoleophilia</taxon>
        <taxon>Gaiellales</taxon>
        <taxon>Gaiellaceae</taxon>
        <taxon>Gaiella</taxon>
    </lineage>
</organism>
<protein>
    <recommendedName>
        <fullName evidence="10">DNA integrity scanning protein DisA</fullName>
    </recommendedName>
    <alternativeName>
        <fullName evidence="10">Cyclic di-AMP synthase</fullName>
        <shortName evidence="10">c-di-AMP synthase</shortName>
    </alternativeName>
    <alternativeName>
        <fullName evidence="10">Diadenylate cyclase</fullName>
        <ecNumber evidence="10">2.7.7.85</ecNumber>
    </alternativeName>
</protein>
<dbReference type="EC" id="2.7.7.85" evidence="10"/>
<dbReference type="GO" id="GO:0004016">
    <property type="term" value="F:adenylate cyclase activity"/>
    <property type="evidence" value="ECO:0007669"/>
    <property type="project" value="TreeGrafter"/>
</dbReference>
<dbReference type="HAMAP" id="MF_01438">
    <property type="entry name" value="DisA"/>
    <property type="match status" value="1"/>
</dbReference>
<dbReference type="PANTHER" id="PTHR34185">
    <property type="entry name" value="DIADENYLATE CYCLASE"/>
    <property type="match status" value="1"/>
</dbReference>
<keyword evidence="7 10" id="KW-0460">Magnesium</keyword>
<comment type="caution">
    <text evidence="14">The sequence shown here is derived from an EMBL/GenBank/DDBJ whole genome shotgun (WGS) entry which is preliminary data.</text>
</comment>
<keyword evidence="5 10" id="KW-0227">DNA damage</keyword>
<evidence type="ECO:0000259" key="13">
    <source>
        <dbReference type="PROSITE" id="PS51794"/>
    </source>
</evidence>
<evidence type="ECO:0000256" key="5">
    <source>
        <dbReference type="ARBA" id="ARBA00022763"/>
    </source>
</evidence>
<keyword evidence="2 10" id="KW-0808">Transferase</keyword>
<evidence type="ECO:0000256" key="2">
    <source>
        <dbReference type="ARBA" id="ARBA00022679"/>
    </source>
</evidence>
<evidence type="ECO:0000313" key="14">
    <source>
        <dbReference type="EMBL" id="RDI74717.1"/>
    </source>
</evidence>
<dbReference type="InterPro" id="IPR023763">
    <property type="entry name" value="DNA_integrity_scanning_protein"/>
</dbReference>
<evidence type="ECO:0000256" key="4">
    <source>
        <dbReference type="ARBA" id="ARBA00022741"/>
    </source>
</evidence>
<evidence type="ECO:0000256" key="9">
    <source>
        <dbReference type="ARBA" id="ARBA00023204"/>
    </source>
</evidence>
<keyword evidence="8 10" id="KW-0238">DNA-binding</keyword>
<dbReference type="SUPFAM" id="SSF143597">
    <property type="entry name" value="YojJ-like"/>
    <property type="match status" value="1"/>
</dbReference>
<keyword evidence="15" id="KW-1185">Reference proteome</keyword>
<sequence length="385" mass="42548">MRPAHGVPEDTPIGKRSSSLRSVSTLPDDPIEPGLLEAIGRLAPGTELRQGIDDIIRSHEGALIVIANPDELAFMYSGGIRLEQPFTPQLLYELAKMDGAIVIDERVSRLAYANVQLMPDPTIPSRETGTRHRTAERVAKQTGALVISISQQRETVTVFLAHARYQLDPIATVLAKANQALAALETYRKRLEQVLTRLTALEFQNAVMLDDVLVVLQRAEMTSRMVREVERDCIELGSEGRLIRAQLDELSGTMPESEAAVASDYHASDDPRQALVALERLAALPYESLLEPDTLQELLGYPRSANPLDTAVSPRGYRALSQIPRLPSGVIRRVVAEMDGLDAIARASLRELESVEGVGSVRAREIKEGLRRLQEHNLVERYLTM</sequence>
<dbReference type="Gene3D" id="1.20.1260.110">
    <property type="entry name" value="DNA integrity scanning linker region"/>
    <property type="match status" value="1"/>
</dbReference>
<dbReference type="InterPro" id="IPR050338">
    <property type="entry name" value="DisA"/>
</dbReference>
<evidence type="ECO:0000256" key="11">
    <source>
        <dbReference type="SAM" id="Coils"/>
    </source>
</evidence>